<dbReference type="Proteomes" id="UP000001823">
    <property type="component" value="Chromosome"/>
</dbReference>
<evidence type="ECO:0000313" key="2">
    <source>
        <dbReference type="Proteomes" id="UP000001823"/>
    </source>
</evidence>
<reference evidence="1 2" key="1">
    <citation type="journal article" date="2006" name="Genome Res.">
        <title>Skewed genomic variability in strains of the toxigenic bacterial pathogen, Clostridium perfringens.</title>
        <authorList>
            <person name="Myers G.S."/>
            <person name="Rasko D.A."/>
            <person name="Cheung J.K."/>
            <person name="Ravel J."/>
            <person name="Seshadri R."/>
            <person name="Deboy R.T."/>
            <person name="Ren Q."/>
            <person name="Varga J."/>
            <person name="Awad M.M."/>
            <person name="Brinkac L.M."/>
            <person name="Daugherty S.C."/>
            <person name="Haft D.H."/>
            <person name="Dodson R.J."/>
            <person name="Madupu R."/>
            <person name="Nelson W.C."/>
            <person name="Rosovitz M.J."/>
            <person name="Sullivan S.A."/>
            <person name="Khouri H."/>
            <person name="Dimitrov G.I."/>
            <person name="Watkins K.L."/>
            <person name="Mulligan S."/>
            <person name="Benton J."/>
            <person name="Radune D."/>
            <person name="Fisher D.J."/>
            <person name="Atkins H.S."/>
            <person name="Hiscox T."/>
            <person name="Jost B.H."/>
            <person name="Billington S.J."/>
            <person name="Songer J.G."/>
            <person name="McClane B.A."/>
            <person name="Titball R.W."/>
            <person name="Rood J.I."/>
            <person name="Melville S.B."/>
            <person name="Paulsen I.T."/>
        </authorList>
    </citation>
    <scope>NUCLEOTIDE SEQUENCE [LARGE SCALE GENOMIC DNA]</scope>
    <source>
        <strain evidence="2">ATCC 13124 / DSM 756 / JCM 1290 / NCIMB 6125 / NCTC 8237 / S 107 / Type A</strain>
    </source>
</reference>
<evidence type="ECO:0000313" key="1">
    <source>
        <dbReference type="EMBL" id="ABG84242.1"/>
    </source>
</evidence>
<proteinExistence type="predicted"/>
<dbReference type="AlphaFoldDB" id="A0A0H2YT66"/>
<dbReference type="EMBL" id="CP000246">
    <property type="protein sequence ID" value="ABG84242.1"/>
    <property type="molecule type" value="Genomic_DNA"/>
</dbReference>
<protein>
    <submittedName>
        <fullName evidence="1">Uncharacterized protein</fullName>
    </submittedName>
</protein>
<sequence length="60" mass="7234">MNFKDIQSLKARHSKEEFESILLAVEQDLKFNNIRFKKPIPKKKFLEVLNITESLFRRII</sequence>
<gene>
    <name evidence="1" type="ordered locus">CPF_0935</name>
</gene>
<keyword evidence="2" id="KW-1185">Reference proteome</keyword>
<dbReference type="KEGG" id="cpf:CPF_0935"/>
<dbReference type="PaxDb" id="195103-CPF_0935"/>
<name>A0A0H2YT66_CLOP1</name>
<dbReference type="HOGENOM" id="CLU_193586_1_1_9"/>
<dbReference type="RefSeq" id="WP_003477299.1">
    <property type="nucleotide sequence ID" value="NC_008261.1"/>
</dbReference>
<dbReference type="STRING" id="195103.CPF_0935"/>
<organism evidence="1 2">
    <name type="scientific">Clostridium perfringens (strain ATCC 13124 / DSM 756 / JCM 1290 / NCIMB 6125 / NCTC 8237 / Type A)</name>
    <dbReference type="NCBI Taxonomy" id="195103"/>
    <lineage>
        <taxon>Bacteria</taxon>
        <taxon>Bacillati</taxon>
        <taxon>Bacillota</taxon>
        <taxon>Clostridia</taxon>
        <taxon>Eubacteriales</taxon>
        <taxon>Clostridiaceae</taxon>
        <taxon>Clostridium</taxon>
    </lineage>
</organism>
<accession>A0A0H2YT66</accession>